<dbReference type="PANTHER" id="PTHR28242:SF43">
    <property type="entry name" value="HISTIDINE-CONTAINING PHOSPHOTRANSFER PROTEIN 4"/>
    <property type="match status" value="1"/>
</dbReference>
<dbReference type="GO" id="GO:0005829">
    <property type="term" value="C:cytosol"/>
    <property type="evidence" value="ECO:0007669"/>
    <property type="project" value="UniProtKB-SubCell"/>
</dbReference>
<feature type="modified residue" description="Phosphohistidine" evidence="6">
    <location>
        <position position="67"/>
    </location>
</feature>
<dbReference type="GO" id="GO:0080038">
    <property type="term" value="P:positive regulation of cytokinin-activated signaling pathway"/>
    <property type="evidence" value="ECO:0007669"/>
    <property type="project" value="UniProtKB-ARBA"/>
</dbReference>
<reference evidence="10" key="1">
    <citation type="journal article" date="2016" name="Nature">
        <title>The genome of the seagrass Zostera marina reveals angiosperm adaptation to the sea.</title>
        <authorList>
            <person name="Olsen J.L."/>
            <person name="Rouze P."/>
            <person name="Verhelst B."/>
            <person name="Lin Y.-C."/>
            <person name="Bayer T."/>
            <person name="Collen J."/>
            <person name="Dattolo E."/>
            <person name="De Paoli E."/>
            <person name="Dittami S."/>
            <person name="Maumus F."/>
            <person name="Michel G."/>
            <person name="Kersting A."/>
            <person name="Lauritano C."/>
            <person name="Lohaus R."/>
            <person name="Toepel M."/>
            <person name="Tonon T."/>
            <person name="Vanneste K."/>
            <person name="Amirebrahimi M."/>
            <person name="Brakel J."/>
            <person name="Bostroem C."/>
            <person name="Chovatia M."/>
            <person name="Grimwood J."/>
            <person name="Jenkins J.W."/>
            <person name="Jueterbock A."/>
            <person name="Mraz A."/>
            <person name="Stam W.T."/>
            <person name="Tice H."/>
            <person name="Bornberg-Bauer E."/>
            <person name="Green P.J."/>
            <person name="Pearson G.A."/>
            <person name="Procaccini G."/>
            <person name="Duarte C.M."/>
            <person name="Schmutz J."/>
            <person name="Reusch T.B.H."/>
            <person name="Van de Peer Y."/>
        </authorList>
    </citation>
    <scope>NUCLEOTIDE SEQUENCE [LARGE SCALE GENOMIC DNA]</scope>
    <source>
        <strain evidence="10">cv. Finnish</strain>
    </source>
</reference>
<dbReference type="OrthoDB" id="1673781at2759"/>
<dbReference type="Pfam" id="PF01627">
    <property type="entry name" value="Hpt"/>
    <property type="match status" value="1"/>
</dbReference>
<evidence type="ECO:0000256" key="6">
    <source>
        <dbReference type="PROSITE-ProRule" id="PRU00110"/>
    </source>
</evidence>
<dbReference type="PANTHER" id="PTHR28242">
    <property type="entry name" value="PHOSPHORELAY INTERMEDIATE PROTEIN YPD1"/>
    <property type="match status" value="1"/>
</dbReference>
<dbReference type="GO" id="GO:0005634">
    <property type="term" value="C:nucleus"/>
    <property type="evidence" value="ECO:0000318"/>
    <property type="project" value="GO_Central"/>
</dbReference>
<proteinExistence type="predicted"/>
<evidence type="ECO:0000256" key="1">
    <source>
        <dbReference type="ARBA" id="ARBA00022490"/>
    </source>
</evidence>
<evidence type="ECO:0000313" key="10">
    <source>
        <dbReference type="Proteomes" id="UP000036987"/>
    </source>
</evidence>
<evidence type="ECO:0000256" key="5">
    <source>
        <dbReference type="ARBA" id="ARBA00057097"/>
    </source>
</evidence>
<gene>
    <name evidence="9" type="ORF">ZOSMA_5G01880</name>
</gene>
<evidence type="ECO:0000256" key="2">
    <source>
        <dbReference type="ARBA" id="ARBA00022864"/>
    </source>
</evidence>
<evidence type="ECO:0000259" key="8">
    <source>
        <dbReference type="PROSITE" id="PS50894"/>
    </source>
</evidence>
<dbReference type="GO" id="GO:0005737">
    <property type="term" value="C:cytoplasm"/>
    <property type="evidence" value="ECO:0000318"/>
    <property type="project" value="GO_Central"/>
</dbReference>
<accession>A0A0K9NU50</accession>
<dbReference type="GO" id="GO:0009927">
    <property type="term" value="F:histidine phosphotransfer kinase activity"/>
    <property type="evidence" value="ECO:0000318"/>
    <property type="project" value="GO_Central"/>
</dbReference>
<keyword evidence="6" id="KW-0597">Phosphoprotein</keyword>
<dbReference type="Gene3D" id="1.20.120.160">
    <property type="entry name" value="HPT domain"/>
    <property type="match status" value="1"/>
</dbReference>
<keyword evidence="4" id="KW-0539">Nucleus</keyword>
<comment type="domain">
    <text evidence="7">Histidine-containing phosphotransfer domain (HPt) contains an active histidine that mediates the phosphotransfer.</text>
</comment>
<comment type="function">
    <text evidence="5">Functions as a two-component phosphorelay mediators between cytokinin sensor histidine kinases and response regulators (B-type ARRs). Plays an important role in propagating cytokinin signal transduction through the multistep His-to-Asp phosphorelay. Functions as a positive regulator of the cytokinin signaling pathway. May play a regulatory role in salt and drought tolerance during plant development.</text>
</comment>
<dbReference type="FunFam" id="1.20.120.160:FF:000001">
    <property type="entry name" value="Histidine-containing phosphotransfer protein 1"/>
    <property type="match status" value="1"/>
</dbReference>
<dbReference type="AlphaFoldDB" id="A0A0K9NU50"/>
<dbReference type="EMBL" id="LFYR01001623">
    <property type="protein sequence ID" value="KMZ60321.1"/>
    <property type="molecule type" value="Genomic_DNA"/>
</dbReference>
<dbReference type="GO" id="GO:0043424">
    <property type="term" value="F:protein histidine kinase binding"/>
    <property type="evidence" value="ECO:0000318"/>
    <property type="project" value="GO_Central"/>
</dbReference>
<feature type="domain" description="HPt" evidence="8">
    <location>
        <begin position="26"/>
        <end position="128"/>
    </location>
</feature>
<evidence type="ECO:0000313" key="9">
    <source>
        <dbReference type="EMBL" id="KMZ60321.1"/>
    </source>
</evidence>
<dbReference type="InterPro" id="IPR036641">
    <property type="entry name" value="HPT_dom_sf"/>
</dbReference>
<keyword evidence="1" id="KW-0963">Cytoplasm</keyword>
<dbReference type="InterPro" id="IPR045871">
    <property type="entry name" value="AHP1-5/YPD1"/>
</dbReference>
<comment type="subcellular location">
    <subcellularLocation>
        <location evidence="7">Cytoplasm</location>
        <location evidence="7">Cytosol</location>
    </subcellularLocation>
    <subcellularLocation>
        <location evidence="7">Nucleus</location>
    </subcellularLocation>
</comment>
<dbReference type="Proteomes" id="UP000036987">
    <property type="component" value="Unassembled WGS sequence"/>
</dbReference>
<dbReference type="GO" id="GO:0009736">
    <property type="term" value="P:cytokinin-activated signaling pathway"/>
    <property type="evidence" value="ECO:0000318"/>
    <property type="project" value="GO_Central"/>
</dbReference>
<organism evidence="9 10">
    <name type="scientific">Zostera marina</name>
    <name type="common">Eelgrass</name>
    <dbReference type="NCBI Taxonomy" id="29655"/>
    <lineage>
        <taxon>Eukaryota</taxon>
        <taxon>Viridiplantae</taxon>
        <taxon>Streptophyta</taxon>
        <taxon>Embryophyta</taxon>
        <taxon>Tracheophyta</taxon>
        <taxon>Spermatophyta</taxon>
        <taxon>Magnoliopsida</taxon>
        <taxon>Liliopsida</taxon>
        <taxon>Zosteraceae</taxon>
        <taxon>Zostera</taxon>
    </lineage>
</organism>
<name>A0A0K9NU50_ZOSMR</name>
<dbReference type="InterPro" id="IPR008207">
    <property type="entry name" value="Sig_transdc_His_kin_Hpt_dom"/>
</dbReference>
<keyword evidence="2 7" id="KW-0932">Cytokinin signaling pathway</keyword>
<sequence>MKNALIQQGYLDDQFEQLEELQDDASPHFVEEVVRMFFKNSTRLIDRIEQDLSKIPCDFCKLNNTIHQFKGSSSSIGALRVKNGTDRFIEYCNQKNIRGCLKSFENVKKELAILNKKLENYFQLLNQGATSEEKVSRSM</sequence>
<comment type="caution">
    <text evidence="9">The sequence shown here is derived from an EMBL/GenBank/DDBJ whole genome shotgun (WGS) entry which is preliminary data.</text>
</comment>
<dbReference type="OMA" id="CFRTFQQ"/>
<dbReference type="PROSITE" id="PS50894">
    <property type="entry name" value="HPT"/>
    <property type="match status" value="1"/>
</dbReference>
<protein>
    <recommendedName>
        <fullName evidence="7">Histidine-containing phosphotransfer protein</fullName>
    </recommendedName>
</protein>
<dbReference type="GO" id="GO:0000160">
    <property type="term" value="P:phosphorelay signal transduction system"/>
    <property type="evidence" value="ECO:0000318"/>
    <property type="project" value="GO_Central"/>
</dbReference>
<keyword evidence="3 7" id="KW-0902">Two-component regulatory system</keyword>
<keyword evidence="10" id="KW-1185">Reference proteome</keyword>
<evidence type="ECO:0000256" key="3">
    <source>
        <dbReference type="ARBA" id="ARBA00023012"/>
    </source>
</evidence>
<evidence type="ECO:0000256" key="7">
    <source>
        <dbReference type="RuleBase" id="RU369004"/>
    </source>
</evidence>
<evidence type="ECO:0000256" key="4">
    <source>
        <dbReference type="ARBA" id="ARBA00023242"/>
    </source>
</evidence>
<dbReference type="SUPFAM" id="SSF47226">
    <property type="entry name" value="Histidine-containing phosphotransfer domain, HPT domain"/>
    <property type="match status" value="1"/>
</dbReference>
<dbReference type="STRING" id="29655.A0A0K9NU50"/>